<protein>
    <recommendedName>
        <fullName evidence="4">Protein kinase domain-containing protein</fullName>
    </recommendedName>
</protein>
<dbReference type="InterPro" id="IPR015943">
    <property type="entry name" value="WD40/YVTN_repeat-like_dom_sf"/>
</dbReference>
<dbReference type="Proteomes" id="UP000885986">
    <property type="component" value="Unassembled WGS sequence"/>
</dbReference>
<gene>
    <name evidence="5" type="ORF">ENN98_03480</name>
</gene>
<dbReference type="GO" id="GO:0005524">
    <property type="term" value="F:ATP binding"/>
    <property type="evidence" value="ECO:0007669"/>
    <property type="project" value="InterPro"/>
</dbReference>
<sequence length="745" mass="82764">MWRPNDIALDHYRVETAAPDPAGDGGMLFNCRHLSRPFRAQLETPPPRLLTSTVGLRQVINRAEQRIRLGMHPNLATTFNLRFNRRLPVLIGEAVAGESLGQRLDTGRCGHNPRADLSLAIQFCHGLEHCHNLGIIHGRLSPAAIVITPNSLLKVTGFGLAAPEEQLETDRLRTLISEDIRAFGICLWRIFCSTPPYLDRKRPGKPRPINPELTFPVPLQVALLRSTANDSARRYRTFAELRHDLNLAYRKLYNIPCPYFEPPYADYRAEILNNQAVMLLEEGKKRAAAQKLARSLESNDTLAAAVYNDLLLRWLEGADPTRILGRIAALRRPDRHQPELSALEQAVKSRLAEPEAAPPGTREVEPQFSMIEPASRLTIYRRNPTRRKLEQNLLDHLRQRRYQACHDLLLTAWGREGFRKDIFFNRIYNELLLVREKIRPLQAQRFLKLSGHRSPVIALTAIPRSRRIVSLGADGRLIIHDLGRSGKPAILEKRELQATCLAVSPEGKHLVVGKRDGTVGLLSPRNGQATGSAQSHPAPISALTFNHDGKLLASGSEDGTIIVHRLATAAQHQTAPAGSGPIRALLYPGDDLGLISAGADGVLRDWKSRLRECTAAIPAHEGSIQALAAVGTGEELRLISAGADRLIKIRRRTEENCRQTLTGHRGKINALLTLTDGRTLISAGDDDLIMVWNPADADHLFTLDGRGNGICSLARGPRPHTFLAGRHDGTINIWMLIYQLNFDLL</sequence>
<dbReference type="Pfam" id="PF00400">
    <property type="entry name" value="WD40"/>
    <property type="match status" value="4"/>
</dbReference>
<feature type="repeat" description="WD" evidence="3">
    <location>
        <begin position="703"/>
        <end position="734"/>
    </location>
</feature>
<dbReference type="PROSITE" id="PS50011">
    <property type="entry name" value="PROTEIN_KINASE_DOM"/>
    <property type="match status" value="1"/>
</dbReference>
<dbReference type="GO" id="GO:0004672">
    <property type="term" value="F:protein kinase activity"/>
    <property type="evidence" value="ECO:0007669"/>
    <property type="project" value="InterPro"/>
</dbReference>
<dbReference type="InterPro" id="IPR000719">
    <property type="entry name" value="Prot_kinase_dom"/>
</dbReference>
<dbReference type="InterPro" id="IPR036322">
    <property type="entry name" value="WD40_repeat_dom_sf"/>
</dbReference>
<feature type="domain" description="Protein kinase" evidence="4">
    <location>
        <begin position="14"/>
        <end position="340"/>
    </location>
</feature>
<dbReference type="AlphaFoldDB" id="A0A7C2XFS2"/>
<dbReference type="EMBL" id="DSDS01000077">
    <property type="protein sequence ID" value="HET97749.1"/>
    <property type="molecule type" value="Genomic_DNA"/>
</dbReference>
<dbReference type="SUPFAM" id="SSF56112">
    <property type="entry name" value="Protein kinase-like (PK-like)"/>
    <property type="match status" value="1"/>
</dbReference>
<dbReference type="PROSITE" id="PS50294">
    <property type="entry name" value="WD_REPEATS_REGION"/>
    <property type="match status" value="2"/>
</dbReference>
<dbReference type="Gene3D" id="2.130.10.10">
    <property type="entry name" value="YVTN repeat-like/Quinoprotein amine dehydrogenase"/>
    <property type="match status" value="2"/>
</dbReference>
<dbReference type="InterPro" id="IPR001245">
    <property type="entry name" value="Ser-Thr/Tyr_kinase_cat_dom"/>
</dbReference>
<dbReference type="CDD" id="cd00200">
    <property type="entry name" value="WD40"/>
    <property type="match status" value="1"/>
</dbReference>
<feature type="repeat" description="WD" evidence="3">
    <location>
        <begin position="533"/>
        <end position="574"/>
    </location>
</feature>
<dbReference type="InterPro" id="IPR011009">
    <property type="entry name" value="Kinase-like_dom_sf"/>
</dbReference>
<evidence type="ECO:0000313" key="5">
    <source>
        <dbReference type="EMBL" id="HET97749.1"/>
    </source>
</evidence>
<name>A0A7C2XFS2_9BACT</name>
<dbReference type="SMART" id="SM00220">
    <property type="entry name" value="S_TKc"/>
    <property type="match status" value="1"/>
</dbReference>
<evidence type="ECO:0000256" key="1">
    <source>
        <dbReference type="ARBA" id="ARBA00022574"/>
    </source>
</evidence>
<comment type="caution">
    <text evidence="5">The sequence shown here is derived from an EMBL/GenBank/DDBJ whole genome shotgun (WGS) entry which is preliminary data.</text>
</comment>
<proteinExistence type="predicted"/>
<dbReference type="PANTHER" id="PTHR19848:SF8">
    <property type="entry name" value="F-BOX AND WD REPEAT DOMAIN CONTAINING 7"/>
    <property type="match status" value="1"/>
</dbReference>
<evidence type="ECO:0000256" key="3">
    <source>
        <dbReference type="PROSITE-ProRule" id="PRU00221"/>
    </source>
</evidence>
<organism evidence="5">
    <name type="scientific">Desulfurivibrio alkaliphilus</name>
    <dbReference type="NCBI Taxonomy" id="427923"/>
    <lineage>
        <taxon>Bacteria</taxon>
        <taxon>Pseudomonadati</taxon>
        <taxon>Thermodesulfobacteriota</taxon>
        <taxon>Desulfobulbia</taxon>
        <taxon>Desulfobulbales</taxon>
        <taxon>Desulfobulbaceae</taxon>
        <taxon>Desulfurivibrio</taxon>
    </lineage>
</organism>
<dbReference type="SMART" id="SM00320">
    <property type="entry name" value="WD40"/>
    <property type="match status" value="7"/>
</dbReference>
<feature type="repeat" description="WD" evidence="3">
    <location>
        <begin position="661"/>
        <end position="702"/>
    </location>
</feature>
<reference evidence="5" key="1">
    <citation type="journal article" date="2020" name="mSystems">
        <title>Genome- and Community-Level Interaction Insights into Carbon Utilization and Element Cycling Functions of Hydrothermarchaeota in Hydrothermal Sediment.</title>
        <authorList>
            <person name="Zhou Z."/>
            <person name="Liu Y."/>
            <person name="Xu W."/>
            <person name="Pan J."/>
            <person name="Luo Z.H."/>
            <person name="Li M."/>
        </authorList>
    </citation>
    <scope>NUCLEOTIDE SEQUENCE [LARGE SCALE GENOMIC DNA]</scope>
    <source>
        <strain evidence="5">SpSt-1224</strain>
    </source>
</reference>
<dbReference type="Pfam" id="PF07714">
    <property type="entry name" value="PK_Tyr_Ser-Thr"/>
    <property type="match status" value="1"/>
</dbReference>
<evidence type="ECO:0000256" key="2">
    <source>
        <dbReference type="ARBA" id="ARBA00022737"/>
    </source>
</evidence>
<evidence type="ECO:0000259" key="4">
    <source>
        <dbReference type="PROSITE" id="PS50011"/>
    </source>
</evidence>
<dbReference type="InterPro" id="IPR001680">
    <property type="entry name" value="WD40_rpt"/>
</dbReference>
<dbReference type="PROSITE" id="PS50082">
    <property type="entry name" value="WD_REPEATS_2"/>
    <property type="match status" value="3"/>
</dbReference>
<keyword evidence="1 3" id="KW-0853">WD repeat</keyword>
<dbReference type="SUPFAM" id="SSF50978">
    <property type="entry name" value="WD40 repeat-like"/>
    <property type="match status" value="1"/>
</dbReference>
<accession>A0A7C2XFS2</accession>
<dbReference type="PANTHER" id="PTHR19848">
    <property type="entry name" value="WD40 REPEAT PROTEIN"/>
    <property type="match status" value="1"/>
</dbReference>
<keyword evidence="2" id="KW-0677">Repeat</keyword>
<dbReference type="Gene3D" id="1.10.510.10">
    <property type="entry name" value="Transferase(Phosphotransferase) domain 1"/>
    <property type="match status" value="1"/>
</dbReference>